<dbReference type="GO" id="GO:0140359">
    <property type="term" value="F:ABC-type transporter activity"/>
    <property type="evidence" value="ECO:0007669"/>
    <property type="project" value="InterPro"/>
</dbReference>
<dbReference type="SUPFAM" id="SSF90123">
    <property type="entry name" value="ABC transporter transmembrane region"/>
    <property type="match status" value="1"/>
</dbReference>
<name>A0A836MQ70_9NEIS</name>
<dbReference type="InterPro" id="IPR011527">
    <property type="entry name" value="ABC1_TM_dom"/>
</dbReference>
<evidence type="ECO:0000256" key="4">
    <source>
        <dbReference type="ARBA" id="ARBA00023136"/>
    </source>
</evidence>
<comment type="caution">
    <text evidence="7">The sequence shown here is derived from an EMBL/GenBank/DDBJ whole genome shotgun (WGS) entry which is preliminary data.</text>
</comment>
<evidence type="ECO:0000313" key="7">
    <source>
        <dbReference type="EMBL" id="KDN14117.1"/>
    </source>
</evidence>
<dbReference type="GO" id="GO:0005886">
    <property type="term" value="C:plasma membrane"/>
    <property type="evidence" value="ECO:0007669"/>
    <property type="project" value="UniProtKB-SubCell"/>
</dbReference>
<comment type="subcellular location">
    <subcellularLocation>
        <location evidence="1">Cell membrane</location>
        <topology evidence="1">Multi-pass membrane protein</topology>
    </subcellularLocation>
</comment>
<evidence type="ECO:0000256" key="3">
    <source>
        <dbReference type="ARBA" id="ARBA00022989"/>
    </source>
</evidence>
<evidence type="ECO:0000259" key="6">
    <source>
        <dbReference type="Pfam" id="PF00664"/>
    </source>
</evidence>
<reference evidence="7 8" key="1">
    <citation type="submission" date="2014-03" db="EMBL/GenBank/DDBJ databases">
        <title>The genomes of two eusocial bee gut symbionts.</title>
        <authorList>
            <person name="Kwong W.K."/>
            <person name="Engel P."/>
            <person name="Koch H."/>
            <person name="Moran N.A."/>
        </authorList>
    </citation>
    <scope>NUCLEOTIDE SEQUENCE [LARGE SCALE GENOMIC DNA]</scope>
    <source>
        <strain evidence="8">wkB29</strain>
    </source>
</reference>
<dbReference type="AlphaFoldDB" id="A0A836MQ70"/>
<dbReference type="Proteomes" id="UP000027170">
    <property type="component" value="Unassembled WGS sequence"/>
</dbReference>
<sequence length="71" mass="8110">MVLVVIQLFALITPLFFQVVMDKMLVHHGFSTLNVIAVAPLVVTLFDVVWRSLRIYIFAHTISRIDVKLEA</sequence>
<evidence type="ECO:0000256" key="2">
    <source>
        <dbReference type="ARBA" id="ARBA00022692"/>
    </source>
</evidence>
<feature type="transmembrane region" description="Helical" evidence="5">
    <location>
        <begin position="33"/>
        <end position="50"/>
    </location>
</feature>
<keyword evidence="8" id="KW-1185">Reference proteome</keyword>
<gene>
    <name evidence="7" type="ORF">SALWKB29_1907</name>
</gene>
<dbReference type="Pfam" id="PF00664">
    <property type="entry name" value="ABC_membrane"/>
    <property type="match status" value="1"/>
</dbReference>
<feature type="domain" description="ABC transmembrane type-1" evidence="6">
    <location>
        <begin position="3"/>
        <end position="69"/>
    </location>
</feature>
<protein>
    <submittedName>
        <fullName evidence="7">ABC transporter family protein</fullName>
    </submittedName>
</protein>
<dbReference type="EMBL" id="JFZV01000011">
    <property type="protein sequence ID" value="KDN14117.1"/>
    <property type="molecule type" value="Genomic_DNA"/>
</dbReference>
<evidence type="ECO:0000256" key="5">
    <source>
        <dbReference type="SAM" id="Phobius"/>
    </source>
</evidence>
<organism evidence="7 8">
    <name type="scientific">Snodgrassella communis</name>
    <dbReference type="NCBI Taxonomy" id="2946699"/>
    <lineage>
        <taxon>Bacteria</taxon>
        <taxon>Pseudomonadati</taxon>
        <taxon>Pseudomonadota</taxon>
        <taxon>Betaproteobacteria</taxon>
        <taxon>Neisseriales</taxon>
        <taxon>Neisseriaceae</taxon>
        <taxon>Snodgrassella</taxon>
    </lineage>
</organism>
<evidence type="ECO:0000313" key="8">
    <source>
        <dbReference type="Proteomes" id="UP000027170"/>
    </source>
</evidence>
<keyword evidence="3 5" id="KW-1133">Transmembrane helix</keyword>
<accession>A0A836MQ70</accession>
<evidence type="ECO:0000256" key="1">
    <source>
        <dbReference type="ARBA" id="ARBA00004651"/>
    </source>
</evidence>
<keyword evidence="4 5" id="KW-0472">Membrane</keyword>
<dbReference type="GO" id="GO:0005524">
    <property type="term" value="F:ATP binding"/>
    <property type="evidence" value="ECO:0007669"/>
    <property type="project" value="InterPro"/>
</dbReference>
<proteinExistence type="predicted"/>
<dbReference type="InterPro" id="IPR036640">
    <property type="entry name" value="ABC1_TM_sf"/>
</dbReference>
<keyword evidence="2 5" id="KW-0812">Transmembrane</keyword>